<dbReference type="GO" id="GO:0005737">
    <property type="term" value="C:cytoplasm"/>
    <property type="evidence" value="ECO:0007669"/>
    <property type="project" value="TreeGrafter"/>
</dbReference>
<evidence type="ECO:0000256" key="2">
    <source>
        <dbReference type="PROSITE-ProRule" id="PRU01161"/>
    </source>
</evidence>
<dbReference type="GO" id="GO:0016020">
    <property type="term" value="C:membrane"/>
    <property type="evidence" value="ECO:0007669"/>
    <property type="project" value="TreeGrafter"/>
</dbReference>
<dbReference type="Pfam" id="PF01734">
    <property type="entry name" value="Patatin"/>
    <property type="match status" value="1"/>
</dbReference>
<proteinExistence type="predicted"/>
<keyword evidence="2" id="KW-0442">Lipid degradation</keyword>
<evidence type="ECO:0000313" key="6">
    <source>
        <dbReference type="Proteomes" id="UP000807504"/>
    </source>
</evidence>
<evidence type="ECO:0000256" key="3">
    <source>
        <dbReference type="SAM" id="MobiDB-lite"/>
    </source>
</evidence>
<evidence type="ECO:0000313" key="5">
    <source>
        <dbReference type="EMBL" id="KAF8786638.1"/>
    </source>
</evidence>
<dbReference type="SUPFAM" id="SSF52151">
    <property type="entry name" value="FabD/lysophospholipase-like"/>
    <property type="match status" value="1"/>
</dbReference>
<comment type="caution">
    <text evidence="5">The sequence shown here is derived from an EMBL/GenBank/DDBJ whole genome shotgun (WGS) entry which is preliminary data.</text>
</comment>
<organism evidence="5 6">
    <name type="scientific">Argiope bruennichi</name>
    <name type="common">Wasp spider</name>
    <name type="synonym">Aranea bruennichi</name>
    <dbReference type="NCBI Taxonomy" id="94029"/>
    <lineage>
        <taxon>Eukaryota</taxon>
        <taxon>Metazoa</taxon>
        <taxon>Ecdysozoa</taxon>
        <taxon>Arthropoda</taxon>
        <taxon>Chelicerata</taxon>
        <taxon>Arachnida</taxon>
        <taxon>Araneae</taxon>
        <taxon>Araneomorphae</taxon>
        <taxon>Entelegynae</taxon>
        <taxon>Araneoidea</taxon>
        <taxon>Araneidae</taxon>
        <taxon>Argiope</taxon>
    </lineage>
</organism>
<gene>
    <name evidence="5" type="ORF">HNY73_008325</name>
</gene>
<dbReference type="InterPro" id="IPR033562">
    <property type="entry name" value="PLPL"/>
</dbReference>
<dbReference type="GO" id="GO:0055088">
    <property type="term" value="P:lipid homeostasis"/>
    <property type="evidence" value="ECO:0007669"/>
    <property type="project" value="TreeGrafter"/>
</dbReference>
<dbReference type="GO" id="GO:0005811">
    <property type="term" value="C:lipid droplet"/>
    <property type="evidence" value="ECO:0007669"/>
    <property type="project" value="TreeGrafter"/>
</dbReference>
<reference evidence="5" key="2">
    <citation type="submission" date="2020-06" db="EMBL/GenBank/DDBJ databases">
        <authorList>
            <person name="Sheffer M."/>
        </authorList>
    </citation>
    <scope>NUCLEOTIDE SEQUENCE</scope>
</reference>
<keyword evidence="1 2" id="KW-0443">Lipid metabolism</keyword>
<dbReference type="PANTHER" id="PTHR12406:SF41">
    <property type="entry name" value="BRUMMER, ISOFORM B-RELATED"/>
    <property type="match status" value="1"/>
</dbReference>
<dbReference type="InterPro" id="IPR002641">
    <property type="entry name" value="PNPLA_dom"/>
</dbReference>
<dbReference type="Proteomes" id="UP000807504">
    <property type="component" value="Unassembled WGS sequence"/>
</dbReference>
<dbReference type="GO" id="GO:0019433">
    <property type="term" value="P:triglyceride catabolic process"/>
    <property type="evidence" value="ECO:0007669"/>
    <property type="project" value="TreeGrafter"/>
</dbReference>
<feature type="active site" description="Proton acceptor" evidence="2">
    <location>
        <position position="173"/>
    </location>
</feature>
<feature type="compositionally biased region" description="Low complexity" evidence="3">
    <location>
        <begin position="399"/>
        <end position="410"/>
    </location>
</feature>
<name>A0A8T0F8J4_ARGBR</name>
<keyword evidence="2" id="KW-0378">Hydrolase</keyword>
<dbReference type="EMBL" id="JABXBU010000015">
    <property type="protein sequence ID" value="KAF8786638.1"/>
    <property type="molecule type" value="Genomic_DNA"/>
</dbReference>
<feature type="short sequence motif" description="GXGXXG" evidence="2">
    <location>
        <begin position="23"/>
        <end position="28"/>
    </location>
</feature>
<evidence type="ECO:0000259" key="4">
    <source>
        <dbReference type="PROSITE" id="PS51635"/>
    </source>
</evidence>
<feature type="short sequence motif" description="GXSXG" evidence="2">
    <location>
        <begin position="52"/>
        <end position="56"/>
    </location>
</feature>
<dbReference type="InterPro" id="IPR016035">
    <property type="entry name" value="Acyl_Trfase/lysoPLipase"/>
</dbReference>
<dbReference type="GO" id="GO:0004806">
    <property type="term" value="F:triacylglycerol lipase activity"/>
    <property type="evidence" value="ECO:0007669"/>
    <property type="project" value="TreeGrafter"/>
</dbReference>
<dbReference type="Gene3D" id="3.40.1090.10">
    <property type="entry name" value="Cytosolic phospholipase A2 catalytic domain"/>
    <property type="match status" value="2"/>
</dbReference>
<dbReference type="PANTHER" id="PTHR12406">
    <property type="entry name" value="CALCIUM-INDEPENDENT PHOSPHOLIPASE A2 IPLA2 -RELATED"/>
    <property type="match status" value="1"/>
</dbReference>
<sequence length="495" mass="55322">MGRARRNDSLPIDSSQMNLSLNGCGYLGIYHVGVCSCIRKYYPQSLRNKISGGSVGALVACAFMCDVPLDICAKAVFDVSMKVRNGVLGPMSPDLNIMKVLYDKMDWMLPQDAHLHCDGRLYVSVTRYDNGKNVLLNRFKTREELLQALMCSCFIPIYCGYEPPEFYGVAYVDAALSNNSPWINQYKSAPLLLFSGNSDICPENDGLFLKSLTLSNTSIGLTASNMFMLLRVLFPASPDIQKDICERGYNDALRFLRDNDLLPCSNCIATNINLGHINCQLPEDEVPPELFLEIEKAILDYKKNLGYKIMQYRSMKMLYYLNWPNIMTAKVGYVLISSILQAVQGRANFSVDGIWNVFLKLLRRGYYGCRDLQSNANSGSLETINYTSRVTSKSISANDSDYSSGPPSGDETMSGSNTPEESSEDESDESSEGCPKESSLNGREEDNENSSKQSEDRLDKGYDCYGIGNTIFNMHQNCNSVLMDYNSFHKLTVQN</sequence>
<reference evidence="5" key="1">
    <citation type="journal article" date="2020" name="bioRxiv">
        <title>Chromosome-level reference genome of the European wasp spider Argiope bruennichi: a resource for studies on range expansion and evolutionary adaptation.</title>
        <authorList>
            <person name="Sheffer M.M."/>
            <person name="Hoppe A."/>
            <person name="Krehenwinkel H."/>
            <person name="Uhl G."/>
            <person name="Kuss A.W."/>
            <person name="Jensen L."/>
            <person name="Jensen C."/>
            <person name="Gillespie R.G."/>
            <person name="Hoff K.J."/>
            <person name="Prost S."/>
        </authorList>
    </citation>
    <scope>NUCLEOTIDE SEQUENCE</scope>
</reference>
<protein>
    <submittedName>
        <fullName evidence="5">Patanin-like phospholipase domain-containing</fullName>
    </submittedName>
</protein>
<accession>A0A8T0F8J4</accession>
<feature type="active site" description="Nucleophile" evidence="2">
    <location>
        <position position="54"/>
    </location>
</feature>
<feature type="compositionally biased region" description="Acidic residues" evidence="3">
    <location>
        <begin position="421"/>
        <end position="431"/>
    </location>
</feature>
<comment type="caution">
    <text evidence="2">Lacks conserved residue(s) required for the propagation of feature annotation.</text>
</comment>
<keyword evidence="6" id="KW-1185">Reference proteome</keyword>
<evidence type="ECO:0000256" key="1">
    <source>
        <dbReference type="ARBA" id="ARBA00023098"/>
    </source>
</evidence>
<dbReference type="AlphaFoldDB" id="A0A8T0F8J4"/>
<dbReference type="PROSITE" id="PS51635">
    <property type="entry name" value="PNPLA"/>
    <property type="match status" value="1"/>
</dbReference>
<feature type="region of interest" description="Disordered" evidence="3">
    <location>
        <begin position="395"/>
        <end position="458"/>
    </location>
</feature>
<feature type="domain" description="PNPLA" evidence="4">
    <location>
        <begin position="19"/>
        <end position="186"/>
    </location>
</feature>